<dbReference type="EC" id="2.1.1.33" evidence="7"/>
<evidence type="ECO:0000313" key="8">
    <source>
        <dbReference type="EMBL" id="QEG40572.1"/>
    </source>
</evidence>
<keyword evidence="9" id="KW-1185">Reference proteome</keyword>
<gene>
    <name evidence="7 8" type="primary">trmB</name>
    <name evidence="8" type="ORF">UC8_25870</name>
</gene>
<dbReference type="Gene3D" id="3.40.50.150">
    <property type="entry name" value="Vaccinia Virus protein VP39"/>
    <property type="match status" value="1"/>
</dbReference>
<evidence type="ECO:0000256" key="7">
    <source>
        <dbReference type="HAMAP-Rule" id="MF_01057"/>
    </source>
</evidence>
<dbReference type="EMBL" id="CP042914">
    <property type="protein sequence ID" value="QEG40572.1"/>
    <property type="molecule type" value="Genomic_DNA"/>
</dbReference>
<comment type="similarity">
    <text evidence="7">Belongs to the class I-like SAM-binding methyltransferase superfamily. TrmB family.</text>
</comment>
<feature type="binding site" evidence="7">
    <location>
        <position position="119"/>
    </location>
    <ligand>
        <name>S-adenosyl-L-methionine</name>
        <dbReference type="ChEBI" id="CHEBI:59789"/>
    </ligand>
</feature>
<dbReference type="KEGG" id="rul:UC8_25870"/>
<organism evidence="8 9">
    <name type="scientific">Roseimaritima ulvae</name>
    <dbReference type="NCBI Taxonomy" id="980254"/>
    <lineage>
        <taxon>Bacteria</taxon>
        <taxon>Pseudomonadati</taxon>
        <taxon>Planctomycetota</taxon>
        <taxon>Planctomycetia</taxon>
        <taxon>Pirellulales</taxon>
        <taxon>Pirellulaceae</taxon>
        <taxon>Roseimaritima</taxon>
    </lineage>
</organism>
<dbReference type="PROSITE" id="PS51625">
    <property type="entry name" value="SAM_MT_TRMB"/>
    <property type="match status" value="1"/>
</dbReference>
<dbReference type="PANTHER" id="PTHR23417">
    <property type="entry name" value="3-DEOXY-D-MANNO-OCTULOSONIC-ACID TRANSFERASE/TRNA GUANINE-N 7 - -METHYLTRANSFERASE"/>
    <property type="match status" value="1"/>
</dbReference>
<dbReference type="Proteomes" id="UP000325286">
    <property type="component" value="Chromosome"/>
</dbReference>
<feature type="binding site" evidence="7">
    <location>
        <position position="96"/>
    </location>
    <ligand>
        <name>S-adenosyl-L-methionine</name>
        <dbReference type="ChEBI" id="CHEBI:59789"/>
    </ligand>
</feature>
<protein>
    <recommendedName>
        <fullName evidence="7">tRNA (guanine-N(7)-)-methyltransferase</fullName>
        <ecNumber evidence="7">2.1.1.33</ecNumber>
    </recommendedName>
    <alternativeName>
        <fullName evidence="7">tRNA (guanine(46)-N(7))-methyltransferase</fullName>
    </alternativeName>
    <alternativeName>
        <fullName evidence="7">tRNA(m7G46)-methyltransferase</fullName>
    </alternativeName>
</protein>
<reference evidence="8 9" key="1">
    <citation type="submission" date="2019-08" db="EMBL/GenBank/DDBJ databases">
        <title>Deep-cultivation of Planctomycetes and their phenomic and genomic characterization uncovers novel biology.</title>
        <authorList>
            <person name="Wiegand S."/>
            <person name="Jogler M."/>
            <person name="Boedeker C."/>
            <person name="Pinto D."/>
            <person name="Vollmers J."/>
            <person name="Rivas-Marin E."/>
            <person name="Kohn T."/>
            <person name="Peeters S.H."/>
            <person name="Heuer A."/>
            <person name="Rast P."/>
            <person name="Oberbeckmann S."/>
            <person name="Bunk B."/>
            <person name="Jeske O."/>
            <person name="Meyerdierks A."/>
            <person name="Storesund J.E."/>
            <person name="Kallscheuer N."/>
            <person name="Luecker S."/>
            <person name="Lage O.M."/>
            <person name="Pohl T."/>
            <person name="Merkel B.J."/>
            <person name="Hornburger P."/>
            <person name="Mueller R.-W."/>
            <person name="Bruemmer F."/>
            <person name="Labrenz M."/>
            <person name="Spormann A.M."/>
            <person name="Op den Camp H."/>
            <person name="Overmann J."/>
            <person name="Amann R."/>
            <person name="Jetten M.S.M."/>
            <person name="Mascher T."/>
            <person name="Medema M.H."/>
            <person name="Devos D.P."/>
            <person name="Kaster A.-K."/>
            <person name="Ovreas L."/>
            <person name="Rohde M."/>
            <person name="Galperin M.Y."/>
            <person name="Jogler C."/>
        </authorList>
    </citation>
    <scope>NUCLEOTIDE SEQUENCE [LARGE SCALE GENOMIC DNA]</scope>
    <source>
        <strain evidence="8 9">UC8</strain>
    </source>
</reference>
<feature type="binding site" evidence="7">
    <location>
        <position position="155"/>
    </location>
    <ligand>
        <name>substrate</name>
    </ligand>
</feature>
<dbReference type="GO" id="GO:0043527">
    <property type="term" value="C:tRNA methyltransferase complex"/>
    <property type="evidence" value="ECO:0007669"/>
    <property type="project" value="TreeGrafter"/>
</dbReference>
<dbReference type="InterPro" id="IPR003358">
    <property type="entry name" value="tRNA_(Gua-N-7)_MeTrfase_Trmb"/>
</dbReference>
<dbReference type="Pfam" id="PF02390">
    <property type="entry name" value="Methyltransf_4"/>
    <property type="match status" value="1"/>
</dbReference>
<keyword evidence="4 7" id="KW-0808">Transferase</keyword>
<comment type="pathway">
    <text evidence="7">tRNA modification; N(7)-methylguanine-tRNA biosynthesis.</text>
</comment>
<accession>A0A5B9QRJ4</accession>
<dbReference type="SUPFAM" id="SSF53335">
    <property type="entry name" value="S-adenosyl-L-methionine-dependent methyltransferases"/>
    <property type="match status" value="1"/>
</dbReference>
<feature type="binding site" evidence="7">
    <location>
        <position position="44"/>
    </location>
    <ligand>
        <name>S-adenosyl-L-methionine</name>
        <dbReference type="ChEBI" id="CHEBI:59789"/>
    </ligand>
</feature>
<dbReference type="OrthoDB" id="9802090at2"/>
<proteinExistence type="inferred from homology"/>
<feature type="binding site" evidence="7">
    <location>
        <position position="123"/>
    </location>
    <ligand>
        <name>substrate</name>
    </ligand>
</feature>
<dbReference type="UniPathway" id="UPA00989"/>
<comment type="caution">
    <text evidence="7">Lacks conserved residue(s) required for the propagation of feature annotation.</text>
</comment>
<comment type="function">
    <text evidence="2 7">Catalyzes the formation of N(7)-methylguanine at position 46 (m7G46) in tRNA.</text>
</comment>
<dbReference type="GO" id="GO:0008176">
    <property type="term" value="F:tRNA (guanine(46)-N7)-methyltransferase activity"/>
    <property type="evidence" value="ECO:0007669"/>
    <property type="project" value="UniProtKB-UniRule"/>
</dbReference>
<dbReference type="InterPro" id="IPR029063">
    <property type="entry name" value="SAM-dependent_MTases_sf"/>
</dbReference>
<evidence type="ECO:0000256" key="3">
    <source>
        <dbReference type="ARBA" id="ARBA00022603"/>
    </source>
</evidence>
<evidence type="ECO:0000256" key="6">
    <source>
        <dbReference type="ARBA" id="ARBA00022694"/>
    </source>
</evidence>
<feature type="binding site" evidence="7">
    <location>
        <position position="69"/>
    </location>
    <ligand>
        <name>S-adenosyl-L-methionine</name>
        <dbReference type="ChEBI" id="CHEBI:59789"/>
    </ligand>
</feature>
<evidence type="ECO:0000256" key="2">
    <source>
        <dbReference type="ARBA" id="ARBA00003015"/>
    </source>
</evidence>
<evidence type="ECO:0000256" key="5">
    <source>
        <dbReference type="ARBA" id="ARBA00022691"/>
    </source>
</evidence>
<evidence type="ECO:0000256" key="4">
    <source>
        <dbReference type="ARBA" id="ARBA00022679"/>
    </source>
</evidence>
<keyword evidence="6 7" id="KW-0819">tRNA processing</keyword>
<evidence type="ECO:0000313" key="9">
    <source>
        <dbReference type="Proteomes" id="UP000325286"/>
    </source>
</evidence>
<feature type="binding site" evidence="7">
    <location>
        <begin position="193"/>
        <end position="196"/>
    </location>
    <ligand>
        <name>substrate</name>
    </ligand>
</feature>
<dbReference type="PANTHER" id="PTHR23417:SF14">
    <property type="entry name" value="PENTACOTRIPEPTIDE-REPEAT REGION OF PRORP DOMAIN-CONTAINING PROTEIN"/>
    <property type="match status" value="1"/>
</dbReference>
<dbReference type="InterPro" id="IPR055361">
    <property type="entry name" value="tRNA_methyltr_TrmB_bact"/>
</dbReference>
<evidence type="ECO:0000256" key="1">
    <source>
        <dbReference type="ARBA" id="ARBA00000142"/>
    </source>
</evidence>
<dbReference type="NCBIfam" id="TIGR00091">
    <property type="entry name" value="tRNA (guanosine(46)-N7)-methyltransferase TrmB"/>
    <property type="match status" value="1"/>
</dbReference>
<name>A0A5B9QRJ4_9BACT</name>
<keyword evidence="3 7" id="KW-0489">Methyltransferase</keyword>
<dbReference type="RefSeq" id="WP_068139920.1">
    <property type="nucleotide sequence ID" value="NZ_CP042914.1"/>
</dbReference>
<keyword evidence="5 7" id="KW-0949">S-adenosyl-L-methionine</keyword>
<sequence>MPRHSIRSTVSKFDLTPILREPDALPAELTSQSLFGNDSPLEIEVGSGKGLFMQTVSGKQPESNFLGIEIARKYAVAAAARLARAERTNALMVPGNAEPLFADRIPDGSLAAVHVYFPDPWWKSRHKSRRVLNETFIANATRCLASGGRFHFWTDVLDYFESTIETMAIVSPQLGPPIPEEAAAAEHDLDYRTHFERRSRQHAIPVYRVCYHKP</sequence>
<dbReference type="HAMAP" id="MF_01057">
    <property type="entry name" value="tRNA_methyltr_TrmB"/>
    <property type="match status" value="1"/>
</dbReference>
<dbReference type="AlphaFoldDB" id="A0A5B9QRJ4"/>
<comment type="catalytic activity">
    <reaction evidence="1 7">
        <text>guanosine(46) in tRNA + S-adenosyl-L-methionine = N(7)-methylguanosine(46) in tRNA + S-adenosyl-L-homocysteine</text>
        <dbReference type="Rhea" id="RHEA:42708"/>
        <dbReference type="Rhea" id="RHEA-COMP:10188"/>
        <dbReference type="Rhea" id="RHEA-COMP:10189"/>
        <dbReference type="ChEBI" id="CHEBI:57856"/>
        <dbReference type="ChEBI" id="CHEBI:59789"/>
        <dbReference type="ChEBI" id="CHEBI:74269"/>
        <dbReference type="ChEBI" id="CHEBI:74480"/>
        <dbReference type="EC" id="2.1.1.33"/>
    </reaction>
</comment>